<keyword evidence="3" id="KW-1185">Reference proteome</keyword>
<accession>A0ABV9C9V2</accession>
<dbReference type="PROSITE" id="PS50234">
    <property type="entry name" value="VWFA"/>
    <property type="match status" value="1"/>
</dbReference>
<dbReference type="InterPro" id="IPR036465">
    <property type="entry name" value="vWFA_dom_sf"/>
</dbReference>
<name>A0ABV9C9V2_9ACTN</name>
<gene>
    <name evidence="2" type="ORF">ACFO60_01065</name>
</gene>
<proteinExistence type="predicted"/>
<organism evidence="2 3">
    <name type="scientific">Sphaerisporangium dianthi</name>
    <dbReference type="NCBI Taxonomy" id="1436120"/>
    <lineage>
        <taxon>Bacteria</taxon>
        <taxon>Bacillati</taxon>
        <taxon>Actinomycetota</taxon>
        <taxon>Actinomycetes</taxon>
        <taxon>Streptosporangiales</taxon>
        <taxon>Streptosporangiaceae</taxon>
        <taxon>Sphaerisporangium</taxon>
    </lineage>
</organism>
<sequence>MSEQVLPFYLVCDESYSMDGDPIRAINQELPTIYDEIASNPVVADKARLGIIGFSSGAAVLLPLADLNDIHSIPQLSARGMTSYGAAFSLLRDTIEQDIKQLRQAGHAPYRPTVFFLTDGQPTDEGWHAHHQRLVDPGFGPHPHILAFGFGDAQPATLAQVATFRAFVANGDVSPTQALREFAKQLLNSVVQSAVASSSSPDEQPRLVVPDQVAGYTVLPVDLV</sequence>
<dbReference type="Pfam" id="PF00092">
    <property type="entry name" value="VWA"/>
    <property type="match status" value="1"/>
</dbReference>
<dbReference type="RefSeq" id="WP_380835776.1">
    <property type="nucleotide sequence ID" value="NZ_JBHSFP010000001.1"/>
</dbReference>
<dbReference type="SMART" id="SM00327">
    <property type="entry name" value="VWA"/>
    <property type="match status" value="1"/>
</dbReference>
<evidence type="ECO:0000313" key="2">
    <source>
        <dbReference type="EMBL" id="MFC4529337.1"/>
    </source>
</evidence>
<dbReference type="Gene3D" id="3.40.50.410">
    <property type="entry name" value="von Willebrand factor, type A domain"/>
    <property type="match status" value="1"/>
</dbReference>
<evidence type="ECO:0000313" key="3">
    <source>
        <dbReference type="Proteomes" id="UP001596004"/>
    </source>
</evidence>
<dbReference type="EMBL" id="JBHSFP010000001">
    <property type="protein sequence ID" value="MFC4529337.1"/>
    <property type="molecule type" value="Genomic_DNA"/>
</dbReference>
<comment type="caution">
    <text evidence="2">The sequence shown here is derived from an EMBL/GenBank/DDBJ whole genome shotgun (WGS) entry which is preliminary data.</text>
</comment>
<feature type="domain" description="VWFA" evidence="1">
    <location>
        <begin position="7"/>
        <end position="186"/>
    </location>
</feature>
<evidence type="ECO:0000259" key="1">
    <source>
        <dbReference type="PROSITE" id="PS50234"/>
    </source>
</evidence>
<dbReference type="SUPFAM" id="SSF53300">
    <property type="entry name" value="vWA-like"/>
    <property type="match status" value="1"/>
</dbReference>
<dbReference type="Proteomes" id="UP001596004">
    <property type="component" value="Unassembled WGS sequence"/>
</dbReference>
<dbReference type="InterPro" id="IPR002035">
    <property type="entry name" value="VWF_A"/>
</dbReference>
<reference evidence="3" key="1">
    <citation type="journal article" date="2019" name="Int. J. Syst. Evol. Microbiol.">
        <title>The Global Catalogue of Microorganisms (GCM) 10K type strain sequencing project: providing services to taxonomists for standard genome sequencing and annotation.</title>
        <authorList>
            <consortium name="The Broad Institute Genomics Platform"/>
            <consortium name="The Broad Institute Genome Sequencing Center for Infectious Disease"/>
            <person name="Wu L."/>
            <person name="Ma J."/>
        </authorList>
    </citation>
    <scope>NUCLEOTIDE SEQUENCE [LARGE SCALE GENOMIC DNA]</scope>
    <source>
        <strain evidence="3">CGMCC 4.7132</strain>
    </source>
</reference>
<protein>
    <submittedName>
        <fullName evidence="2">VWA domain-containing protein</fullName>
    </submittedName>
</protein>